<dbReference type="EMBL" id="CAEZWS010000004">
    <property type="protein sequence ID" value="CAB4656710.1"/>
    <property type="molecule type" value="Genomic_DNA"/>
</dbReference>
<evidence type="ECO:0000256" key="3">
    <source>
        <dbReference type="ARBA" id="ARBA00022692"/>
    </source>
</evidence>
<dbReference type="HAMAP" id="MF_00161">
    <property type="entry name" value="LspA"/>
    <property type="match status" value="1"/>
</dbReference>
<reference evidence="9" key="1">
    <citation type="submission" date="2020-05" db="EMBL/GenBank/DDBJ databases">
        <authorList>
            <person name="Chiriac C."/>
            <person name="Salcher M."/>
            <person name="Ghai R."/>
            <person name="Kavagutti S V."/>
        </authorList>
    </citation>
    <scope>NUCLEOTIDE SEQUENCE</scope>
</reference>
<dbReference type="EMBL" id="CAFBOE010000001">
    <property type="protein sequence ID" value="CAB4967929.1"/>
    <property type="molecule type" value="Genomic_DNA"/>
</dbReference>
<sequence>MHDLQTEGRTALILGASWPIVRRVAITAWVVWLCDLLSKTVVLHFLEGKSSQHLLGSFLQLNLTRNSGAAFSFAPGGTVFLTSFALIVVAVIIFVMGKVKSNWWAITLGLVLGGTLGNLTDRIFRGNPLKGEVIDWIQLPMWPVFNLADSAIVIAAVFAVVLSFKNISPTSPPTMNDDDKESHDGA</sequence>
<evidence type="ECO:0000256" key="7">
    <source>
        <dbReference type="SAM" id="Phobius"/>
    </source>
</evidence>
<evidence type="ECO:0000256" key="6">
    <source>
        <dbReference type="ARBA" id="ARBA00023136"/>
    </source>
</evidence>
<evidence type="ECO:0000256" key="5">
    <source>
        <dbReference type="ARBA" id="ARBA00022989"/>
    </source>
</evidence>
<evidence type="ECO:0000313" key="14">
    <source>
        <dbReference type="EMBL" id="CAB4890891.1"/>
    </source>
</evidence>
<evidence type="ECO:0000313" key="15">
    <source>
        <dbReference type="EMBL" id="CAB4967929.1"/>
    </source>
</evidence>
<dbReference type="Pfam" id="PF01252">
    <property type="entry name" value="Peptidase_A8"/>
    <property type="match status" value="1"/>
</dbReference>
<feature type="transmembrane region" description="Helical" evidence="7">
    <location>
        <begin position="20"/>
        <end position="46"/>
    </location>
</feature>
<evidence type="ECO:0000313" key="9">
    <source>
        <dbReference type="EMBL" id="CAB4656710.1"/>
    </source>
</evidence>
<dbReference type="GO" id="GO:0006508">
    <property type="term" value="P:proteolysis"/>
    <property type="evidence" value="ECO:0007669"/>
    <property type="project" value="UniProtKB-KW"/>
</dbReference>
<keyword evidence="3 7" id="KW-0812">Transmembrane</keyword>
<accession>A0A6J6L404</accession>
<dbReference type="PROSITE" id="PS00855">
    <property type="entry name" value="SPASE_II"/>
    <property type="match status" value="1"/>
</dbReference>
<name>A0A6J6L404_9ZZZZ</name>
<feature type="transmembrane region" description="Helical" evidence="7">
    <location>
        <begin position="141"/>
        <end position="164"/>
    </location>
</feature>
<dbReference type="EMBL" id="CAFAAR010000007">
    <property type="protein sequence ID" value="CAB4795962.1"/>
    <property type="molecule type" value="Genomic_DNA"/>
</dbReference>
<keyword evidence="1" id="KW-1003">Cell membrane</keyword>
<keyword evidence="6 7" id="KW-0472">Membrane</keyword>
<dbReference type="PANTHER" id="PTHR33695">
    <property type="entry name" value="LIPOPROTEIN SIGNAL PEPTIDASE"/>
    <property type="match status" value="1"/>
</dbReference>
<organism evidence="9">
    <name type="scientific">freshwater metagenome</name>
    <dbReference type="NCBI Taxonomy" id="449393"/>
    <lineage>
        <taxon>unclassified sequences</taxon>
        <taxon>metagenomes</taxon>
        <taxon>ecological metagenomes</taxon>
    </lineage>
</organism>
<dbReference type="EMBL" id="CAFBPG010000001">
    <property type="protein sequence ID" value="CAB5001202.1"/>
    <property type="molecule type" value="Genomic_DNA"/>
</dbReference>
<evidence type="ECO:0000313" key="11">
    <source>
        <dbReference type="EMBL" id="CAB4771291.1"/>
    </source>
</evidence>
<dbReference type="PANTHER" id="PTHR33695:SF1">
    <property type="entry name" value="LIPOPROTEIN SIGNAL PEPTIDASE"/>
    <property type="match status" value="1"/>
</dbReference>
<feature type="transmembrane region" description="Helical" evidence="7">
    <location>
        <begin position="102"/>
        <end position="120"/>
    </location>
</feature>
<evidence type="ECO:0000313" key="10">
    <source>
        <dbReference type="EMBL" id="CAB4688722.1"/>
    </source>
</evidence>
<keyword evidence="2" id="KW-0645">Protease</keyword>
<evidence type="ECO:0000313" key="12">
    <source>
        <dbReference type="EMBL" id="CAB4795962.1"/>
    </source>
</evidence>
<protein>
    <submittedName>
        <fullName evidence="9">Unannotated protein</fullName>
    </submittedName>
</protein>
<keyword evidence="4" id="KW-0378">Hydrolase</keyword>
<dbReference type="InterPro" id="IPR001872">
    <property type="entry name" value="Peptidase_A8"/>
</dbReference>
<feature type="transmembrane region" description="Helical" evidence="7">
    <location>
        <begin position="67"/>
        <end position="96"/>
    </location>
</feature>
<evidence type="ECO:0000313" key="13">
    <source>
        <dbReference type="EMBL" id="CAB4847858.1"/>
    </source>
</evidence>
<evidence type="ECO:0000256" key="1">
    <source>
        <dbReference type="ARBA" id="ARBA00022475"/>
    </source>
</evidence>
<dbReference type="GO" id="GO:0004190">
    <property type="term" value="F:aspartic-type endopeptidase activity"/>
    <property type="evidence" value="ECO:0007669"/>
    <property type="project" value="InterPro"/>
</dbReference>
<evidence type="ECO:0000313" key="16">
    <source>
        <dbReference type="EMBL" id="CAB5001202.1"/>
    </source>
</evidence>
<evidence type="ECO:0000256" key="4">
    <source>
        <dbReference type="ARBA" id="ARBA00022801"/>
    </source>
</evidence>
<dbReference type="EMBL" id="CAFBMI010000002">
    <property type="protein sequence ID" value="CAB4890891.1"/>
    <property type="molecule type" value="Genomic_DNA"/>
</dbReference>
<dbReference type="EMBL" id="CAFBJH010000006">
    <property type="protein sequence ID" value="CAB4847858.1"/>
    <property type="molecule type" value="Genomic_DNA"/>
</dbReference>
<dbReference type="AlphaFoldDB" id="A0A6J6L404"/>
<dbReference type="EMBL" id="CAEZUA010000057">
    <property type="protein sequence ID" value="CAB4591751.1"/>
    <property type="molecule type" value="Genomic_DNA"/>
</dbReference>
<keyword evidence="5 7" id="KW-1133">Transmembrane helix</keyword>
<evidence type="ECO:0000313" key="8">
    <source>
        <dbReference type="EMBL" id="CAB4591751.1"/>
    </source>
</evidence>
<dbReference type="EMBL" id="CAEZZZ010000003">
    <property type="protein sequence ID" value="CAB4771291.1"/>
    <property type="molecule type" value="Genomic_DNA"/>
</dbReference>
<gene>
    <name evidence="8" type="ORF">UFOPK1773_00874</name>
    <name evidence="9" type="ORF">UFOPK2288_00160</name>
    <name evidence="10" type="ORF">UFOPK2589_00114</name>
    <name evidence="11" type="ORF">UFOPK2931_00159</name>
    <name evidence="12" type="ORF">UFOPK3056_00178</name>
    <name evidence="13" type="ORF">UFOPK3287_00201</name>
    <name evidence="14" type="ORF">UFOPK3558_00065</name>
    <name evidence="15" type="ORF">UFOPK3916_00026</name>
    <name evidence="16" type="ORF">UFOPK4074_00006</name>
</gene>
<dbReference type="NCBIfam" id="TIGR00077">
    <property type="entry name" value="lspA"/>
    <property type="match status" value="1"/>
</dbReference>
<evidence type="ECO:0000256" key="2">
    <source>
        <dbReference type="ARBA" id="ARBA00022670"/>
    </source>
</evidence>
<dbReference type="GO" id="GO:0016020">
    <property type="term" value="C:membrane"/>
    <property type="evidence" value="ECO:0007669"/>
    <property type="project" value="InterPro"/>
</dbReference>
<proteinExistence type="inferred from homology"/>
<dbReference type="EMBL" id="CAEZXT010000004">
    <property type="protein sequence ID" value="CAB4688722.1"/>
    <property type="molecule type" value="Genomic_DNA"/>
</dbReference>
<dbReference type="PRINTS" id="PR00781">
    <property type="entry name" value="LIPOSIGPTASE"/>
</dbReference>